<name>A0ACB9DKL7_ARCLA</name>
<protein>
    <submittedName>
        <fullName evidence="1">Uncharacterized protein</fullName>
    </submittedName>
</protein>
<evidence type="ECO:0000313" key="2">
    <source>
        <dbReference type="Proteomes" id="UP001055879"/>
    </source>
</evidence>
<comment type="caution">
    <text evidence="1">The sequence shown here is derived from an EMBL/GenBank/DDBJ whole genome shotgun (WGS) entry which is preliminary data.</text>
</comment>
<reference evidence="1 2" key="2">
    <citation type="journal article" date="2022" name="Mol. Ecol. Resour.">
        <title>The genomes of chicory, endive, great burdock and yacon provide insights into Asteraceae paleo-polyploidization history and plant inulin production.</title>
        <authorList>
            <person name="Fan W."/>
            <person name="Wang S."/>
            <person name="Wang H."/>
            <person name="Wang A."/>
            <person name="Jiang F."/>
            <person name="Liu H."/>
            <person name="Zhao H."/>
            <person name="Xu D."/>
            <person name="Zhang Y."/>
        </authorList>
    </citation>
    <scope>NUCLEOTIDE SEQUENCE [LARGE SCALE GENOMIC DNA]</scope>
    <source>
        <strain evidence="2">cv. Niubang</strain>
    </source>
</reference>
<organism evidence="1 2">
    <name type="scientific">Arctium lappa</name>
    <name type="common">Greater burdock</name>
    <name type="synonym">Lappa major</name>
    <dbReference type="NCBI Taxonomy" id="4217"/>
    <lineage>
        <taxon>Eukaryota</taxon>
        <taxon>Viridiplantae</taxon>
        <taxon>Streptophyta</taxon>
        <taxon>Embryophyta</taxon>
        <taxon>Tracheophyta</taxon>
        <taxon>Spermatophyta</taxon>
        <taxon>Magnoliopsida</taxon>
        <taxon>eudicotyledons</taxon>
        <taxon>Gunneridae</taxon>
        <taxon>Pentapetalae</taxon>
        <taxon>asterids</taxon>
        <taxon>campanulids</taxon>
        <taxon>Asterales</taxon>
        <taxon>Asteraceae</taxon>
        <taxon>Carduoideae</taxon>
        <taxon>Cardueae</taxon>
        <taxon>Arctiinae</taxon>
        <taxon>Arctium</taxon>
    </lineage>
</organism>
<gene>
    <name evidence="1" type="ORF">L6452_09477</name>
</gene>
<reference evidence="2" key="1">
    <citation type="journal article" date="2022" name="Mol. Ecol. Resour.">
        <title>The genomes of chicory, endive, great burdock and yacon provide insights into Asteraceae palaeo-polyploidization history and plant inulin production.</title>
        <authorList>
            <person name="Fan W."/>
            <person name="Wang S."/>
            <person name="Wang H."/>
            <person name="Wang A."/>
            <person name="Jiang F."/>
            <person name="Liu H."/>
            <person name="Zhao H."/>
            <person name="Xu D."/>
            <person name="Zhang Y."/>
        </authorList>
    </citation>
    <scope>NUCLEOTIDE SEQUENCE [LARGE SCALE GENOMIC DNA]</scope>
    <source>
        <strain evidence="2">cv. Niubang</strain>
    </source>
</reference>
<dbReference type="Proteomes" id="UP001055879">
    <property type="component" value="Linkage Group LG03"/>
</dbReference>
<keyword evidence="2" id="KW-1185">Reference proteome</keyword>
<dbReference type="EMBL" id="CM042049">
    <property type="protein sequence ID" value="KAI3747035.1"/>
    <property type="molecule type" value="Genomic_DNA"/>
</dbReference>
<evidence type="ECO:0000313" key="1">
    <source>
        <dbReference type="EMBL" id="KAI3747035.1"/>
    </source>
</evidence>
<proteinExistence type="predicted"/>
<sequence>MEEETESTRYWCHECCRVVDPITEADSIKCSLCNGGFVEEVDSIRSDPHQQQQDVGGSDSDRALSLWAPILLGMMSTPRRHRRFRQLGFDEENDDEEDRRDSDDRRLRQEGDPELDPELESMRRRRNSTAILHLLQGIRAGMVSESENNGDNNNNNNNREHERDHERERVILINPFNQTIIVHSGGGGNPFDSSNPSQNHPFGSFGDYFVGPGLEQLLQHLAENDPNRYGTPPAQKEAVEAMPTVTIEENSIQCSVCLEEFEVGTEAREMPCKHRFHGDCILPWLELHSSCPVCRYQLPADESKINREQEMANGGALGISGESGNGRNSDERRFSVSLPWPFSSLFSSGSNTVNLNSSSVMPSGDSESSPRVHEAERSSDD</sequence>
<accession>A0ACB9DKL7</accession>